<proteinExistence type="predicted"/>
<gene>
    <name evidence="7" type="ORF">F5X68DRAFT_223470</name>
</gene>
<evidence type="ECO:0000256" key="1">
    <source>
        <dbReference type="ARBA" id="ARBA00004370"/>
    </source>
</evidence>
<evidence type="ECO:0000259" key="6">
    <source>
        <dbReference type="Pfam" id="PF04116"/>
    </source>
</evidence>
<dbReference type="Proteomes" id="UP000770015">
    <property type="component" value="Unassembled WGS sequence"/>
</dbReference>
<dbReference type="InterPro" id="IPR050307">
    <property type="entry name" value="Sterol_Desaturase_Related"/>
</dbReference>
<dbReference type="Pfam" id="PF04116">
    <property type="entry name" value="FA_hydroxylase"/>
    <property type="match status" value="1"/>
</dbReference>
<dbReference type="EMBL" id="JAGSXJ010000018">
    <property type="protein sequence ID" value="KAH6682277.1"/>
    <property type="molecule type" value="Genomic_DNA"/>
</dbReference>
<evidence type="ECO:0000313" key="8">
    <source>
        <dbReference type="Proteomes" id="UP000770015"/>
    </source>
</evidence>
<evidence type="ECO:0000256" key="4">
    <source>
        <dbReference type="ARBA" id="ARBA00023136"/>
    </source>
</evidence>
<keyword evidence="8" id="KW-1185">Reference proteome</keyword>
<dbReference type="OrthoDB" id="6354873at2759"/>
<comment type="caution">
    <text evidence="7">The sequence shown here is derived from an EMBL/GenBank/DDBJ whole genome shotgun (WGS) entry which is preliminary data.</text>
</comment>
<evidence type="ECO:0000313" key="7">
    <source>
        <dbReference type="EMBL" id="KAH6682277.1"/>
    </source>
</evidence>
<organism evidence="7 8">
    <name type="scientific">Plectosphaerella plurivora</name>
    <dbReference type="NCBI Taxonomy" id="936078"/>
    <lineage>
        <taxon>Eukaryota</taxon>
        <taxon>Fungi</taxon>
        <taxon>Dikarya</taxon>
        <taxon>Ascomycota</taxon>
        <taxon>Pezizomycotina</taxon>
        <taxon>Sordariomycetes</taxon>
        <taxon>Hypocreomycetidae</taxon>
        <taxon>Glomerellales</taxon>
        <taxon>Plectosphaerellaceae</taxon>
        <taxon>Plectosphaerella</taxon>
    </lineage>
</organism>
<feature type="domain" description="Fatty acid hydroxylase" evidence="6">
    <location>
        <begin position="183"/>
        <end position="314"/>
    </location>
</feature>
<dbReference type="GO" id="GO:0008610">
    <property type="term" value="P:lipid biosynthetic process"/>
    <property type="evidence" value="ECO:0007669"/>
    <property type="project" value="InterPro"/>
</dbReference>
<dbReference type="GO" id="GO:0016491">
    <property type="term" value="F:oxidoreductase activity"/>
    <property type="evidence" value="ECO:0007669"/>
    <property type="project" value="InterPro"/>
</dbReference>
<feature type="transmembrane region" description="Helical" evidence="5">
    <location>
        <begin position="177"/>
        <end position="195"/>
    </location>
</feature>
<accession>A0A9P8V5U6</accession>
<reference evidence="7" key="1">
    <citation type="journal article" date="2021" name="Nat. Commun.">
        <title>Genetic determinants of endophytism in the Arabidopsis root mycobiome.</title>
        <authorList>
            <person name="Mesny F."/>
            <person name="Miyauchi S."/>
            <person name="Thiergart T."/>
            <person name="Pickel B."/>
            <person name="Atanasova L."/>
            <person name="Karlsson M."/>
            <person name="Huettel B."/>
            <person name="Barry K.W."/>
            <person name="Haridas S."/>
            <person name="Chen C."/>
            <person name="Bauer D."/>
            <person name="Andreopoulos W."/>
            <person name="Pangilinan J."/>
            <person name="LaButti K."/>
            <person name="Riley R."/>
            <person name="Lipzen A."/>
            <person name="Clum A."/>
            <person name="Drula E."/>
            <person name="Henrissat B."/>
            <person name="Kohler A."/>
            <person name="Grigoriev I.V."/>
            <person name="Martin F.M."/>
            <person name="Hacquard S."/>
        </authorList>
    </citation>
    <scope>NUCLEOTIDE SEQUENCE</scope>
    <source>
        <strain evidence="7">MPI-SDFR-AT-0117</strain>
    </source>
</reference>
<protein>
    <recommendedName>
        <fullName evidence="6">Fatty acid hydroxylase domain-containing protein</fullName>
    </recommendedName>
</protein>
<evidence type="ECO:0000256" key="5">
    <source>
        <dbReference type="SAM" id="Phobius"/>
    </source>
</evidence>
<evidence type="ECO:0000256" key="3">
    <source>
        <dbReference type="ARBA" id="ARBA00022989"/>
    </source>
</evidence>
<feature type="transmembrane region" description="Helical" evidence="5">
    <location>
        <begin position="86"/>
        <end position="105"/>
    </location>
</feature>
<evidence type="ECO:0000256" key="2">
    <source>
        <dbReference type="ARBA" id="ARBA00022692"/>
    </source>
</evidence>
<dbReference type="InterPro" id="IPR006694">
    <property type="entry name" value="Fatty_acid_hydroxylase"/>
</dbReference>
<dbReference type="GO" id="GO:0016020">
    <property type="term" value="C:membrane"/>
    <property type="evidence" value="ECO:0007669"/>
    <property type="project" value="UniProtKB-SubCell"/>
</dbReference>
<keyword evidence="2 5" id="KW-0812">Transmembrane</keyword>
<comment type="subcellular location">
    <subcellularLocation>
        <location evidence="1">Membrane</location>
    </subcellularLocation>
</comment>
<keyword evidence="3 5" id="KW-1133">Transmembrane helix</keyword>
<name>A0A9P8V5U6_9PEZI</name>
<sequence>MGLKPPNRDSLKSTWPTDKSQWTLNHRIIHLFNAYPLPPGTQPPVFAKTDPVPYLIEWRNHVWVLFHASTPLLVHQLILTLGRIQSLPLAAVVLLYSFAFNWTVVGQIRAAARLGLEIGYLDGDVHARDGVPDVGVDQVVASLWKMTGSRMVAAVLLSYDGTAPAASLLDMKWLAKLWVQIGVYGIVLDFWFYIYHRGMHDIPALWKFHRTHHLTKHPNMLLTAYADHAQEFVDMVCIPLATWYTFRAAGWWVCQQYVTFTEVLGHSGLRAYGTPPSTMTWLLRMMGMELLVEDHDLHHRVGWRKMGGNYGKQTRRVECGEGNVDWGRGVYYELWTSTFLCHLFDDLG</sequence>
<dbReference type="PANTHER" id="PTHR11863">
    <property type="entry name" value="STEROL DESATURASE"/>
    <property type="match status" value="1"/>
</dbReference>
<keyword evidence="4 5" id="KW-0472">Membrane</keyword>
<dbReference type="AlphaFoldDB" id="A0A9P8V5U6"/>
<dbReference type="GO" id="GO:0005506">
    <property type="term" value="F:iron ion binding"/>
    <property type="evidence" value="ECO:0007669"/>
    <property type="project" value="InterPro"/>
</dbReference>